<protein>
    <submittedName>
        <fullName evidence="1">Uncharacterized protein</fullName>
    </submittedName>
</protein>
<dbReference type="STRING" id="137658.SAMN05216186_1316"/>
<accession>A0A1G9MZH4</accession>
<sequence length="58" mass="6631">MKILVQPLSPAPNSPWQVRIDQHSVRFSSETEARRFVATLEARLQAPHPWPSPRREAG</sequence>
<reference evidence="1 2" key="1">
    <citation type="submission" date="2016-10" db="EMBL/GenBank/DDBJ databases">
        <authorList>
            <person name="de Groot N.N."/>
        </authorList>
    </citation>
    <scope>NUCLEOTIDE SEQUENCE [LARGE SCALE GENOMIC DNA]</scope>
    <source>
        <strain evidence="1 2">JCM 21544</strain>
    </source>
</reference>
<evidence type="ECO:0000313" key="2">
    <source>
        <dbReference type="Proteomes" id="UP000198706"/>
    </source>
</evidence>
<dbReference type="RefSeq" id="WP_169715883.1">
    <property type="nucleotide sequence ID" value="NZ_CBKZNZ010000174.1"/>
</dbReference>
<dbReference type="EMBL" id="FNFD01000031">
    <property type="protein sequence ID" value="SDL79628.1"/>
    <property type="molecule type" value="Genomic_DNA"/>
</dbReference>
<dbReference type="Proteomes" id="UP000198706">
    <property type="component" value="Unassembled WGS sequence"/>
</dbReference>
<organism evidence="1 2">
    <name type="scientific">Pseudomonas indica</name>
    <dbReference type="NCBI Taxonomy" id="137658"/>
    <lineage>
        <taxon>Bacteria</taxon>
        <taxon>Pseudomonadati</taxon>
        <taxon>Pseudomonadota</taxon>
        <taxon>Gammaproteobacteria</taxon>
        <taxon>Pseudomonadales</taxon>
        <taxon>Pseudomonadaceae</taxon>
        <taxon>Pseudomonas</taxon>
    </lineage>
</organism>
<keyword evidence="2" id="KW-1185">Reference proteome</keyword>
<gene>
    <name evidence="1" type="ORF">SAMN05216186_1316</name>
</gene>
<dbReference type="AlphaFoldDB" id="A0A1G9MZH4"/>
<name>A0A1G9MZH4_9PSED</name>
<proteinExistence type="predicted"/>
<evidence type="ECO:0000313" key="1">
    <source>
        <dbReference type="EMBL" id="SDL79628.1"/>
    </source>
</evidence>